<dbReference type="AlphaFoldDB" id="A0AA38CWA8"/>
<evidence type="ECO:0000313" key="5">
    <source>
        <dbReference type="Proteomes" id="UP001157039"/>
    </source>
</evidence>
<dbReference type="EMBL" id="CP027783">
    <property type="protein sequence ID" value="AYW47574.1"/>
    <property type="molecule type" value="Genomic_DNA"/>
</dbReference>
<feature type="region of interest" description="Disordered" evidence="1">
    <location>
        <begin position="113"/>
        <end position="132"/>
    </location>
</feature>
<sequence>MIKNFIKGILFGASLGSIGGLLWAPRSGKATQQLLKDYVDEVSGSLDDATASAKELQQSVKNFGQEMSHTQKTIQETIPTVMTSLQKDVEAFQFQAEPRIERVNEQVEELQTHIASLSESTTEDETENKDQA</sequence>
<dbReference type="InterPro" id="IPR052928">
    <property type="entry name" value="Desiccation-related_membrane"/>
</dbReference>
<dbReference type="SUPFAM" id="SSF47162">
    <property type="entry name" value="Apolipoprotein"/>
    <property type="match status" value="1"/>
</dbReference>
<reference evidence="3 5" key="2">
    <citation type="journal article" date="2014" name="Int. J. Syst. Evol. Microbiol.">
        <title>Complete genome sequence of Corynebacterium casei LMG S-19264T (=DSM 44701T), isolated from a smear-ripened cheese.</title>
        <authorList>
            <consortium name="US DOE Joint Genome Institute (JGI-PGF)"/>
            <person name="Walter F."/>
            <person name="Albersmeier A."/>
            <person name="Kalinowski J."/>
            <person name="Ruckert C."/>
        </authorList>
    </citation>
    <scope>NUCLEOTIDE SEQUENCE [LARGE SCALE GENOMIC DNA]</scope>
    <source>
        <strain evidence="3 5">NBRC 114545</strain>
    </source>
</reference>
<proteinExistence type="predicted"/>
<evidence type="ECO:0000256" key="1">
    <source>
        <dbReference type="SAM" id="MobiDB-lite"/>
    </source>
</evidence>
<dbReference type="Pfam" id="PF12732">
    <property type="entry name" value="YtxH"/>
    <property type="match status" value="1"/>
</dbReference>
<organism evidence="3 5">
    <name type="scientific">Tetragenococcus osmophilus</name>
    <dbReference type="NCBI Taxonomy" id="526944"/>
    <lineage>
        <taxon>Bacteria</taxon>
        <taxon>Bacillati</taxon>
        <taxon>Bacillota</taxon>
        <taxon>Bacilli</taxon>
        <taxon>Lactobacillales</taxon>
        <taxon>Enterococcaceae</taxon>
        <taxon>Tetragenococcus</taxon>
    </lineage>
</organism>
<evidence type="ECO:0008006" key="6">
    <source>
        <dbReference type="Google" id="ProtNLM"/>
    </source>
</evidence>
<dbReference type="RefSeq" id="WP_123934816.1">
    <property type="nucleotide sequence ID" value="NZ_BSUW01000001.1"/>
</dbReference>
<name>A0AA38CWA8_9ENTE</name>
<dbReference type="Proteomes" id="UP001157039">
    <property type="component" value="Unassembled WGS sequence"/>
</dbReference>
<dbReference type="Gene3D" id="1.20.120.20">
    <property type="entry name" value="Apolipoprotein"/>
    <property type="match status" value="1"/>
</dbReference>
<reference evidence="3" key="4">
    <citation type="submission" date="2023-02" db="EMBL/GenBank/DDBJ databases">
        <authorList>
            <person name="Sun Q."/>
            <person name="Mori K."/>
        </authorList>
    </citation>
    <scope>NUCLEOTIDE SEQUENCE</scope>
    <source>
        <strain evidence="3">NBRC 114545</strain>
    </source>
</reference>
<dbReference type="PANTHER" id="PTHR35792">
    <property type="entry name" value="GENERAL STRESS PROTEIN"/>
    <property type="match status" value="1"/>
</dbReference>
<dbReference type="Proteomes" id="UP000268310">
    <property type="component" value="Chromosome"/>
</dbReference>
<dbReference type="InterPro" id="IPR024623">
    <property type="entry name" value="YtxH"/>
</dbReference>
<protein>
    <recommendedName>
        <fullName evidence="6">YtxH domain-containing protein</fullName>
    </recommendedName>
</protein>
<dbReference type="PANTHER" id="PTHR35792:SF1">
    <property type="entry name" value="SLL0268 PROTEIN"/>
    <property type="match status" value="1"/>
</dbReference>
<reference evidence="2" key="3">
    <citation type="submission" date="2018-03" db="EMBL/GenBank/DDBJ databases">
        <authorList>
            <person name="Jeon C.O."/>
        </authorList>
    </citation>
    <scope>NUCLEOTIDE SEQUENCE</scope>
    <source>
        <strain evidence="2">JCM 31126</strain>
    </source>
</reference>
<dbReference type="KEGG" id="too:C7K38_03795"/>
<evidence type="ECO:0000313" key="4">
    <source>
        <dbReference type="Proteomes" id="UP000268310"/>
    </source>
</evidence>
<gene>
    <name evidence="2" type="ORF">C7K38_03795</name>
    <name evidence="3" type="ORF">GCM10025885_18820</name>
</gene>
<feature type="compositionally biased region" description="Acidic residues" evidence="1">
    <location>
        <begin position="121"/>
        <end position="132"/>
    </location>
</feature>
<evidence type="ECO:0000313" key="3">
    <source>
        <dbReference type="EMBL" id="GMA72833.1"/>
    </source>
</evidence>
<accession>A0AA38CWA8</accession>
<evidence type="ECO:0000313" key="2">
    <source>
        <dbReference type="EMBL" id="AYW47574.1"/>
    </source>
</evidence>
<dbReference type="EMBL" id="BSUW01000001">
    <property type="protein sequence ID" value="GMA72833.1"/>
    <property type="molecule type" value="Genomic_DNA"/>
</dbReference>
<reference evidence="2 4" key="1">
    <citation type="journal article" date="2012" name="Int. J. Syst. Evol. Microbiol.">
        <title>Characterization of Tetragenococcus strains from sugar thick juice reveals a novel species, Tetragenococcus osmophilus sp. nov., and divides Tetragenococcus halophilus into two subspecies, T. halophilus subsp. halophilus subsp. nov. and T. halophilus subsp. flandriensis subsp. nov.</title>
        <authorList>
            <person name="Juste A."/>
            <person name="Van Trappen S."/>
            <person name="Verreth C."/>
            <person name="Cleenwerck I."/>
            <person name="De Vos P."/>
            <person name="Lievens B."/>
            <person name="Willems K.A."/>
        </authorList>
    </citation>
    <scope>NUCLEOTIDE SEQUENCE [LARGE SCALE GENOMIC DNA]</scope>
    <source>
        <strain evidence="2 4">JCM 31126</strain>
    </source>
</reference>
<keyword evidence="4" id="KW-1185">Reference proteome</keyword>